<comment type="caution">
    <text evidence="2">The sequence shown here is derived from an EMBL/GenBank/DDBJ whole genome shotgun (WGS) entry which is preliminary data.</text>
</comment>
<dbReference type="AlphaFoldDB" id="A0A8H4KUC5"/>
<sequence>MPSVSNPNGPSKNRLAARASSARKERRKRSEAPKDKVAKADTTRGARKGLLPTSGPRAKMSAKKARKMEKRAAHALKRKMEADGEAEMKDAPEVEGEEKTEEVDMGDIQ</sequence>
<gene>
    <name evidence="2" type="ORF">F53441_1531</name>
</gene>
<dbReference type="EMBL" id="JAADJG010000062">
    <property type="protein sequence ID" value="KAF4456311.1"/>
    <property type="molecule type" value="Genomic_DNA"/>
</dbReference>
<reference evidence="2" key="1">
    <citation type="submission" date="2020-01" db="EMBL/GenBank/DDBJ databases">
        <title>Identification and distribution of gene clusters putatively required for synthesis of sphingolipid metabolism inhibitors in phylogenetically diverse species of the filamentous fungus Fusarium.</title>
        <authorList>
            <person name="Kim H.-S."/>
            <person name="Busman M."/>
            <person name="Brown D.W."/>
            <person name="Divon H."/>
            <person name="Uhlig S."/>
            <person name="Proctor R.H."/>
        </authorList>
    </citation>
    <scope>NUCLEOTIDE SEQUENCE</scope>
    <source>
        <strain evidence="2">NRRL 53441</strain>
    </source>
</reference>
<evidence type="ECO:0000313" key="2">
    <source>
        <dbReference type="EMBL" id="KAF4456311.1"/>
    </source>
</evidence>
<feature type="compositionally biased region" description="Basic and acidic residues" evidence="1">
    <location>
        <begin position="78"/>
        <end position="92"/>
    </location>
</feature>
<name>A0A8H4KUC5_9HYPO</name>
<feature type="compositionally biased region" description="Acidic residues" evidence="1">
    <location>
        <begin position="93"/>
        <end position="109"/>
    </location>
</feature>
<keyword evidence="3" id="KW-1185">Reference proteome</keyword>
<protein>
    <submittedName>
        <fullName evidence="2">Uncharacterized protein</fullName>
    </submittedName>
</protein>
<feature type="compositionally biased region" description="Polar residues" evidence="1">
    <location>
        <begin position="1"/>
        <end position="11"/>
    </location>
</feature>
<evidence type="ECO:0000256" key="1">
    <source>
        <dbReference type="SAM" id="MobiDB-lite"/>
    </source>
</evidence>
<dbReference type="Proteomes" id="UP000605986">
    <property type="component" value="Unassembled WGS sequence"/>
</dbReference>
<feature type="compositionally biased region" description="Basic and acidic residues" evidence="1">
    <location>
        <begin position="28"/>
        <end position="44"/>
    </location>
</feature>
<proteinExistence type="predicted"/>
<evidence type="ECO:0000313" key="3">
    <source>
        <dbReference type="Proteomes" id="UP000605986"/>
    </source>
</evidence>
<feature type="region of interest" description="Disordered" evidence="1">
    <location>
        <begin position="1"/>
        <end position="109"/>
    </location>
</feature>
<organism evidence="2 3">
    <name type="scientific">Fusarium austroafricanum</name>
    <dbReference type="NCBI Taxonomy" id="2364996"/>
    <lineage>
        <taxon>Eukaryota</taxon>
        <taxon>Fungi</taxon>
        <taxon>Dikarya</taxon>
        <taxon>Ascomycota</taxon>
        <taxon>Pezizomycotina</taxon>
        <taxon>Sordariomycetes</taxon>
        <taxon>Hypocreomycetidae</taxon>
        <taxon>Hypocreales</taxon>
        <taxon>Nectriaceae</taxon>
        <taxon>Fusarium</taxon>
        <taxon>Fusarium concolor species complex</taxon>
    </lineage>
</organism>
<feature type="compositionally biased region" description="Basic residues" evidence="1">
    <location>
        <begin position="60"/>
        <end position="77"/>
    </location>
</feature>
<accession>A0A8H4KUC5</accession>